<comment type="caution">
    <text evidence="2">The sequence shown here is derived from an EMBL/GenBank/DDBJ whole genome shotgun (WGS) entry which is preliminary data.</text>
</comment>
<gene>
    <name evidence="2" type="ORF">SDC9_45739</name>
</gene>
<proteinExistence type="predicted"/>
<keyword evidence="1" id="KW-0472">Membrane</keyword>
<dbReference type="AlphaFoldDB" id="A0A644W713"/>
<keyword evidence="1" id="KW-1133">Transmembrane helix</keyword>
<feature type="transmembrane region" description="Helical" evidence="1">
    <location>
        <begin position="16"/>
        <end position="34"/>
    </location>
</feature>
<evidence type="ECO:0000256" key="1">
    <source>
        <dbReference type="SAM" id="Phobius"/>
    </source>
</evidence>
<reference evidence="2" key="1">
    <citation type="submission" date="2019-08" db="EMBL/GenBank/DDBJ databases">
        <authorList>
            <person name="Kucharzyk K."/>
            <person name="Murdoch R.W."/>
            <person name="Higgins S."/>
            <person name="Loffler F."/>
        </authorList>
    </citation>
    <scope>NUCLEOTIDE SEQUENCE</scope>
</reference>
<sequence>MNQSTTDNRKNKFIQYLYVTGILLIITGSFGHFFDLPLFKFVFGAGTLLLIIKQLLEMFNTVNPDFRQKRLLRMNMMLTFMLALATYSMFDGSTLWIAVILIYALTTLFISFRT</sequence>
<keyword evidence="1" id="KW-0812">Transmembrane</keyword>
<protein>
    <submittedName>
        <fullName evidence="2">Uncharacterized protein</fullName>
    </submittedName>
</protein>
<evidence type="ECO:0000313" key="2">
    <source>
        <dbReference type="EMBL" id="MPL99521.1"/>
    </source>
</evidence>
<dbReference type="EMBL" id="VSSQ01000671">
    <property type="protein sequence ID" value="MPL99521.1"/>
    <property type="molecule type" value="Genomic_DNA"/>
</dbReference>
<organism evidence="2">
    <name type="scientific">bioreactor metagenome</name>
    <dbReference type="NCBI Taxonomy" id="1076179"/>
    <lineage>
        <taxon>unclassified sequences</taxon>
        <taxon>metagenomes</taxon>
        <taxon>ecological metagenomes</taxon>
    </lineage>
</organism>
<accession>A0A644W713</accession>
<feature type="transmembrane region" description="Helical" evidence="1">
    <location>
        <begin position="71"/>
        <end position="89"/>
    </location>
</feature>
<feature type="transmembrane region" description="Helical" evidence="1">
    <location>
        <begin position="95"/>
        <end position="112"/>
    </location>
</feature>
<feature type="transmembrane region" description="Helical" evidence="1">
    <location>
        <begin position="40"/>
        <end position="59"/>
    </location>
</feature>
<name>A0A644W713_9ZZZZ</name>